<dbReference type="Pfam" id="PF03466">
    <property type="entry name" value="LysR_substrate"/>
    <property type="match status" value="1"/>
</dbReference>
<evidence type="ECO:0000259" key="5">
    <source>
        <dbReference type="PROSITE" id="PS50931"/>
    </source>
</evidence>
<sequence length="297" mass="32487">MELRHLRYFVAVAEEENVSRAALRLHVSQPALSRQVRDLEDELGFALLHRSAKSVRLTDAGRTFLGESRAVLKRADDAVAAAMAVATGRTGELHIGYAPTPTSRLLPPALRAFQAETPEVRVKLHDLSTEEMVRALRERTVHLALLVKPGRALLRGLKFVSILTDPVRIAVPPGHPWARLRKVPFERLLSEPLVVYSRKDFPEYHEFLDGLFAQHKRTPVVASEHESGASLVAAVEAGYGLALASRSLACSIGARLKLIPVAPEPEPLVIGAAWLAEGLPPVGERFLRCAKDAAKAV</sequence>
<dbReference type="Gene3D" id="1.10.10.10">
    <property type="entry name" value="Winged helix-like DNA-binding domain superfamily/Winged helix DNA-binding domain"/>
    <property type="match status" value="1"/>
</dbReference>
<dbReference type="SUPFAM" id="SSF53850">
    <property type="entry name" value="Periplasmic binding protein-like II"/>
    <property type="match status" value="1"/>
</dbReference>
<dbReference type="InterPro" id="IPR036390">
    <property type="entry name" value="WH_DNA-bd_sf"/>
</dbReference>
<comment type="caution">
    <text evidence="6">The sequence shown here is derived from an EMBL/GenBank/DDBJ whole genome shotgun (WGS) entry which is preliminary data.</text>
</comment>
<dbReference type="InterPro" id="IPR000847">
    <property type="entry name" value="LysR_HTH_N"/>
</dbReference>
<dbReference type="GO" id="GO:0032993">
    <property type="term" value="C:protein-DNA complex"/>
    <property type="evidence" value="ECO:0007669"/>
    <property type="project" value="TreeGrafter"/>
</dbReference>
<dbReference type="InterPro" id="IPR005119">
    <property type="entry name" value="LysR_subst-bd"/>
</dbReference>
<dbReference type="PROSITE" id="PS50931">
    <property type="entry name" value="HTH_LYSR"/>
    <property type="match status" value="1"/>
</dbReference>
<organism evidence="6">
    <name type="scientific">mine drainage metagenome</name>
    <dbReference type="NCBI Taxonomy" id="410659"/>
    <lineage>
        <taxon>unclassified sequences</taxon>
        <taxon>metagenomes</taxon>
        <taxon>ecological metagenomes</taxon>
    </lineage>
</organism>
<proteinExistence type="inferred from homology"/>
<dbReference type="EMBL" id="MLJW01000058">
    <property type="protein sequence ID" value="OIR04339.1"/>
    <property type="molecule type" value="Genomic_DNA"/>
</dbReference>
<keyword evidence="4" id="KW-0804">Transcription</keyword>
<feature type="domain" description="HTH lysR-type" evidence="5">
    <location>
        <begin position="1"/>
        <end position="58"/>
    </location>
</feature>
<keyword evidence="2" id="KW-0805">Transcription regulation</keyword>
<dbReference type="GO" id="GO:0003700">
    <property type="term" value="F:DNA-binding transcription factor activity"/>
    <property type="evidence" value="ECO:0007669"/>
    <property type="project" value="InterPro"/>
</dbReference>
<comment type="similarity">
    <text evidence="1">Belongs to the LysR transcriptional regulatory family.</text>
</comment>
<name>A0A1J5S8S3_9ZZZZ</name>
<evidence type="ECO:0000313" key="6">
    <source>
        <dbReference type="EMBL" id="OIR04339.1"/>
    </source>
</evidence>
<dbReference type="AlphaFoldDB" id="A0A1J5S8S3"/>
<evidence type="ECO:0000256" key="3">
    <source>
        <dbReference type="ARBA" id="ARBA00023125"/>
    </source>
</evidence>
<dbReference type="Gene3D" id="3.40.190.10">
    <property type="entry name" value="Periplasmic binding protein-like II"/>
    <property type="match status" value="2"/>
</dbReference>
<evidence type="ECO:0000256" key="1">
    <source>
        <dbReference type="ARBA" id="ARBA00009437"/>
    </source>
</evidence>
<dbReference type="PRINTS" id="PR00039">
    <property type="entry name" value="HTHLYSR"/>
</dbReference>
<reference evidence="6" key="1">
    <citation type="submission" date="2016-10" db="EMBL/GenBank/DDBJ databases">
        <title>Sequence of Gallionella enrichment culture.</title>
        <authorList>
            <person name="Poehlein A."/>
            <person name="Muehling M."/>
            <person name="Daniel R."/>
        </authorList>
    </citation>
    <scope>NUCLEOTIDE SEQUENCE</scope>
</reference>
<dbReference type="Pfam" id="PF00126">
    <property type="entry name" value="HTH_1"/>
    <property type="match status" value="1"/>
</dbReference>
<dbReference type="FunFam" id="1.10.10.10:FF:000001">
    <property type="entry name" value="LysR family transcriptional regulator"/>
    <property type="match status" value="1"/>
</dbReference>
<evidence type="ECO:0000256" key="4">
    <source>
        <dbReference type="ARBA" id="ARBA00023163"/>
    </source>
</evidence>
<gene>
    <name evidence="6" type="primary">gltC_2</name>
    <name evidence="6" type="ORF">GALL_135390</name>
</gene>
<dbReference type="InterPro" id="IPR036388">
    <property type="entry name" value="WH-like_DNA-bd_sf"/>
</dbReference>
<protein>
    <submittedName>
        <fullName evidence="6">HTH-type transcriptional regulator GltC</fullName>
    </submittedName>
</protein>
<dbReference type="PANTHER" id="PTHR30346">
    <property type="entry name" value="TRANSCRIPTIONAL DUAL REGULATOR HCAR-RELATED"/>
    <property type="match status" value="1"/>
</dbReference>
<dbReference type="SUPFAM" id="SSF46785">
    <property type="entry name" value="Winged helix' DNA-binding domain"/>
    <property type="match status" value="1"/>
</dbReference>
<dbReference type="GO" id="GO:0003677">
    <property type="term" value="F:DNA binding"/>
    <property type="evidence" value="ECO:0007669"/>
    <property type="project" value="UniProtKB-KW"/>
</dbReference>
<dbReference type="PANTHER" id="PTHR30346:SF0">
    <property type="entry name" value="HCA OPERON TRANSCRIPTIONAL ACTIVATOR HCAR"/>
    <property type="match status" value="1"/>
</dbReference>
<keyword evidence="3" id="KW-0238">DNA-binding</keyword>
<dbReference type="CDD" id="cd08414">
    <property type="entry name" value="PBP2_LTTR_aromatics_like"/>
    <property type="match status" value="1"/>
</dbReference>
<evidence type="ECO:0000256" key="2">
    <source>
        <dbReference type="ARBA" id="ARBA00023015"/>
    </source>
</evidence>
<accession>A0A1J5S8S3</accession>